<dbReference type="PANTHER" id="PTHR24286:SF232">
    <property type="entry name" value="CYTOCHROME P450 SUPERFAMILY PROTEIN"/>
    <property type="match status" value="1"/>
</dbReference>
<evidence type="ECO:0000313" key="5">
    <source>
        <dbReference type="Proteomes" id="UP000775213"/>
    </source>
</evidence>
<protein>
    <recommendedName>
        <fullName evidence="6">Cytochrome P450</fullName>
    </recommendedName>
</protein>
<feature type="compositionally biased region" description="Basic and acidic residues" evidence="3">
    <location>
        <begin position="1"/>
        <end position="14"/>
    </location>
</feature>
<organism evidence="4 5">
    <name type="scientific">Dendrobium chrysotoxum</name>
    <name type="common">Orchid</name>
    <dbReference type="NCBI Taxonomy" id="161865"/>
    <lineage>
        <taxon>Eukaryota</taxon>
        <taxon>Viridiplantae</taxon>
        <taxon>Streptophyta</taxon>
        <taxon>Embryophyta</taxon>
        <taxon>Tracheophyta</taxon>
        <taxon>Spermatophyta</taxon>
        <taxon>Magnoliopsida</taxon>
        <taxon>Liliopsida</taxon>
        <taxon>Asparagales</taxon>
        <taxon>Orchidaceae</taxon>
        <taxon>Epidendroideae</taxon>
        <taxon>Malaxideae</taxon>
        <taxon>Dendrobiinae</taxon>
        <taxon>Dendrobium</taxon>
    </lineage>
</organism>
<accession>A0AAV7GBH1</accession>
<dbReference type="PANTHER" id="PTHR24286">
    <property type="entry name" value="CYTOCHROME P450 26"/>
    <property type="match status" value="1"/>
</dbReference>
<dbReference type="Pfam" id="PF00067">
    <property type="entry name" value="p450"/>
    <property type="match status" value="1"/>
</dbReference>
<keyword evidence="5" id="KW-1185">Reference proteome</keyword>
<reference evidence="4 5" key="1">
    <citation type="journal article" date="2021" name="Hortic Res">
        <title>Chromosome-scale assembly of the Dendrobium chrysotoxum genome enhances the understanding of orchid evolution.</title>
        <authorList>
            <person name="Zhang Y."/>
            <person name="Zhang G.Q."/>
            <person name="Zhang D."/>
            <person name="Liu X.D."/>
            <person name="Xu X.Y."/>
            <person name="Sun W.H."/>
            <person name="Yu X."/>
            <person name="Zhu X."/>
            <person name="Wang Z.W."/>
            <person name="Zhao X."/>
            <person name="Zhong W.Y."/>
            <person name="Chen H."/>
            <person name="Yin W.L."/>
            <person name="Huang T."/>
            <person name="Niu S.C."/>
            <person name="Liu Z.J."/>
        </authorList>
    </citation>
    <scope>NUCLEOTIDE SEQUENCE [LARGE SCALE GENOMIC DNA]</scope>
    <source>
        <strain evidence="4">Lindl</strain>
    </source>
</reference>
<keyword evidence="1" id="KW-0479">Metal-binding</keyword>
<evidence type="ECO:0000256" key="1">
    <source>
        <dbReference type="ARBA" id="ARBA00022723"/>
    </source>
</evidence>
<dbReference type="GO" id="GO:0016125">
    <property type="term" value="P:sterol metabolic process"/>
    <property type="evidence" value="ECO:0007669"/>
    <property type="project" value="TreeGrafter"/>
</dbReference>
<dbReference type="Proteomes" id="UP000775213">
    <property type="component" value="Unassembled WGS sequence"/>
</dbReference>
<sequence length="510" mass="57029">MEEKEFVSKAKKPTEVASDGSDNGEEEENRICLQEIDATMRSKANGHCFSIYTDRLSGCSNANGHCFDMQSGLEPEEAVAAAIAEPHSRNPTLATQLLPSVVLPVLLATRSLPRNDFIGRGKDKEFVMQWLRKPSNEHPGTDLYRNVSPLSIVGHGGMGKTEEFDLKMSMKDALRTFDGMPDRNIVDKLLERLKVVTGEDSLSMEAQISLTVAGIASAVVAARTASIICSDPHQPPHGDKGDFSGCVTPTGLDSIDPFDLQPFVARKLYSRGNQDIFLRRKLEEQQKRLHAIVVNITKLEKISSNSSDVQMSSESEIKEERKGIIAKIKNTIAIGQQQGGSIERSGVLGRLVEEKNLNDNQIADFIINLLFAGNKITTKTMLFITYFLTQCPQALELLLIEHECIRRRIHNEILEWDDYRAILRAILFNQCVIDETLKLEGIAIWLLRKAKENVDDKNFTIPQGYLIVPFLLVIHLDEGIYSGALPFNPWRRLAEENKEKPAFKVFDPGI</sequence>
<dbReference type="GO" id="GO:0010268">
    <property type="term" value="P:brassinosteroid homeostasis"/>
    <property type="evidence" value="ECO:0007669"/>
    <property type="project" value="TreeGrafter"/>
</dbReference>
<name>A0AAV7GBH1_DENCH</name>
<dbReference type="InterPro" id="IPR036396">
    <property type="entry name" value="Cyt_P450_sf"/>
</dbReference>
<comment type="caution">
    <text evidence="4">The sequence shown here is derived from an EMBL/GenBank/DDBJ whole genome shotgun (WGS) entry which is preliminary data.</text>
</comment>
<dbReference type="InterPro" id="IPR001128">
    <property type="entry name" value="Cyt_P450"/>
</dbReference>
<dbReference type="GO" id="GO:0016705">
    <property type="term" value="F:oxidoreductase activity, acting on paired donors, with incorporation or reduction of molecular oxygen"/>
    <property type="evidence" value="ECO:0007669"/>
    <property type="project" value="InterPro"/>
</dbReference>
<proteinExistence type="predicted"/>
<evidence type="ECO:0000313" key="4">
    <source>
        <dbReference type="EMBL" id="KAH0453095.1"/>
    </source>
</evidence>
<dbReference type="SUPFAM" id="SSF48264">
    <property type="entry name" value="Cytochrome P450"/>
    <property type="match status" value="1"/>
</dbReference>
<dbReference type="EMBL" id="JAGFBR010000016">
    <property type="protein sequence ID" value="KAH0453095.1"/>
    <property type="molecule type" value="Genomic_DNA"/>
</dbReference>
<evidence type="ECO:0000256" key="2">
    <source>
        <dbReference type="ARBA" id="ARBA00023004"/>
    </source>
</evidence>
<feature type="region of interest" description="Disordered" evidence="3">
    <location>
        <begin position="1"/>
        <end position="28"/>
    </location>
</feature>
<dbReference type="AlphaFoldDB" id="A0AAV7GBH1"/>
<dbReference type="GO" id="GO:0005506">
    <property type="term" value="F:iron ion binding"/>
    <property type="evidence" value="ECO:0007669"/>
    <property type="project" value="InterPro"/>
</dbReference>
<gene>
    <name evidence="4" type="ORF">IEQ34_017419</name>
</gene>
<dbReference type="GO" id="GO:0020037">
    <property type="term" value="F:heme binding"/>
    <property type="evidence" value="ECO:0007669"/>
    <property type="project" value="InterPro"/>
</dbReference>
<evidence type="ECO:0000256" key="3">
    <source>
        <dbReference type="SAM" id="MobiDB-lite"/>
    </source>
</evidence>
<dbReference type="Gene3D" id="1.10.630.10">
    <property type="entry name" value="Cytochrome P450"/>
    <property type="match status" value="1"/>
</dbReference>
<dbReference type="GO" id="GO:0004497">
    <property type="term" value="F:monooxygenase activity"/>
    <property type="evidence" value="ECO:0007669"/>
    <property type="project" value="InterPro"/>
</dbReference>
<keyword evidence="2" id="KW-0408">Iron</keyword>
<dbReference type="GO" id="GO:0016132">
    <property type="term" value="P:brassinosteroid biosynthetic process"/>
    <property type="evidence" value="ECO:0007669"/>
    <property type="project" value="TreeGrafter"/>
</dbReference>
<evidence type="ECO:0008006" key="6">
    <source>
        <dbReference type="Google" id="ProtNLM"/>
    </source>
</evidence>